<evidence type="ECO:0000313" key="2">
    <source>
        <dbReference type="EMBL" id="MET4576778.1"/>
    </source>
</evidence>
<dbReference type="Proteomes" id="UP001549320">
    <property type="component" value="Unassembled WGS sequence"/>
</dbReference>
<evidence type="ECO:0000313" key="3">
    <source>
        <dbReference type="Proteomes" id="UP001549320"/>
    </source>
</evidence>
<evidence type="ECO:0000256" key="1">
    <source>
        <dbReference type="SAM" id="MobiDB-lite"/>
    </source>
</evidence>
<sequence length="37" mass="3937">MSPADVKLSTEARADQRASTPASLPGRRTNLNPEVSL</sequence>
<name>A0ABV2Q865_9BURK</name>
<accession>A0ABV2Q865</accession>
<keyword evidence="3" id="KW-1185">Reference proteome</keyword>
<gene>
    <name evidence="2" type="ORF">ABIE13_001887</name>
</gene>
<organism evidence="2 3">
    <name type="scientific">Ottowia thiooxydans</name>
    <dbReference type="NCBI Taxonomy" id="219182"/>
    <lineage>
        <taxon>Bacteria</taxon>
        <taxon>Pseudomonadati</taxon>
        <taxon>Pseudomonadota</taxon>
        <taxon>Betaproteobacteria</taxon>
        <taxon>Burkholderiales</taxon>
        <taxon>Comamonadaceae</taxon>
        <taxon>Ottowia</taxon>
    </lineage>
</organism>
<proteinExistence type="predicted"/>
<protein>
    <submittedName>
        <fullName evidence="2">Uncharacterized protein</fullName>
    </submittedName>
</protein>
<comment type="caution">
    <text evidence="2">The sequence shown here is derived from an EMBL/GenBank/DDBJ whole genome shotgun (WGS) entry which is preliminary data.</text>
</comment>
<reference evidence="2 3" key="1">
    <citation type="submission" date="2024-06" db="EMBL/GenBank/DDBJ databases">
        <title>Sorghum-associated microbial communities from plants grown in Nebraska, USA.</title>
        <authorList>
            <person name="Schachtman D."/>
        </authorList>
    </citation>
    <scope>NUCLEOTIDE SEQUENCE [LARGE SCALE GENOMIC DNA]</scope>
    <source>
        <strain evidence="2 3">2709</strain>
    </source>
</reference>
<dbReference type="EMBL" id="JBEPSH010000003">
    <property type="protein sequence ID" value="MET4576778.1"/>
    <property type="molecule type" value="Genomic_DNA"/>
</dbReference>
<feature type="region of interest" description="Disordered" evidence="1">
    <location>
        <begin position="1"/>
        <end position="37"/>
    </location>
</feature>